<name>A0A5C5HIX2_SALET</name>
<sequence>MQALIEKIIPAYPYTQYNDDPNITAFFDAFNSLAQANLDYLNALNLPCWTSPSITGDLLDWIALGIYGESRPLLQISEDAIARGAYNTIEYNAITYAGLKNYVPGSASYVPDDYFKRILTWNFYKGDGSHFCIDWLKRRLARFIHGANGIDPPVQETFDISVTPDKGVFSITIPDYGDGVGYFLKDAITQQLVKLPFIYIFTVTVVQK</sequence>
<proteinExistence type="predicted"/>
<dbReference type="AlphaFoldDB" id="A0A5C5HIX2"/>
<reference evidence="1 2" key="1">
    <citation type="journal article" date="2019" name="Appl. Environ. Microbiol.">
        <title>Clinically Unreported Salmonellosis Outbreak Detected via Comparative Genomic Analysis of Municipal Wastewater Salmonella Isolates.</title>
        <authorList>
            <person name="Diemert S."/>
            <person name="Yan T."/>
        </authorList>
    </citation>
    <scope>NUCLEOTIDE SEQUENCE [LARGE SCALE GENOMIC DNA]</scope>
    <source>
        <strain evidence="1 2">HIY0008</strain>
    </source>
</reference>
<dbReference type="RefSeq" id="WP_139754454.1">
    <property type="nucleotide sequence ID" value="NZ_VDEI02000001.1"/>
</dbReference>
<comment type="caution">
    <text evidence="1">The sequence shown here is derived from an EMBL/GenBank/DDBJ whole genome shotgun (WGS) entry which is preliminary data.</text>
</comment>
<protein>
    <recommendedName>
        <fullName evidence="3">DUF2612 domain-containing protein</fullName>
    </recommendedName>
</protein>
<organism evidence="1 2">
    <name type="scientific">Salmonella enterica subsp. enterica serovar Give</name>
    <dbReference type="NCBI Taxonomy" id="46626"/>
    <lineage>
        <taxon>Bacteria</taxon>
        <taxon>Pseudomonadati</taxon>
        <taxon>Pseudomonadota</taxon>
        <taxon>Gammaproteobacteria</taxon>
        <taxon>Enterobacterales</taxon>
        <taxon>Enterobacteriaceae</taxon>
        <taxon>Salmonella</taxon>
    </lineage>
</organism>
<accession>A0A5C5HIX2</accession>
<evidence type="ECO:0000313" key="2">
    <source>
        <dbReference type="Proteomes" id="UP000307596"/>
    </source>
</evidence>
<dbReference type="Proteomes" id="UP000307596">
    <property type="component" value="Unassembled WGS sequence"/>
</dbReference>
<gene>
    <name evidence="1" type="ORF">FG567_000935</name>
</gene>
<evidence type="ECO:0008006" key="3">
    <source>
        <dbReference type="Google" id="ProtNLM"/>
    </source>
</evidence>
<dbReference type="EMBL" id="VDEI02000001">
    <property type="protein sequence ID" value="TRK45767.1"/>
    <property type="molecule type" value="Genomic_DNA"/>
</dbReference>
<evidence type="ECO:0000313" key="1">
    <source>
        <dbReference type="EMBL" id="TRK45767.1"/>
    </source>
</evidence>